<feature type="transmembrane region" description="Helical" evidence="5">
    <location>
        <begin position="12"/>
        <end position="32"/>
    </location>
</feature>
<feature type="transmembrane region" description="Helical" evidence="5">
    <location>
        <begin position="205"/>
        <end position="228"/>
    </location>
</feature>
<evidence type="ECO:0000256" key="2">
    <source>
        <dbReference type="ARBA" id="ARBA00022692"/>
    </source>
</evidence>
<dbReference type="InterPro" id="IPR051533">
    <property type="entry name" value="WaaL-like"/>
</dbReference>
<feature type="transmembrane region" description="Helical" evidence="5">
    <location>
        <begin position="282"/>
        <end position="302"/>
    </location>
</feature>
<feature type="domain" description="O-antigen ligase-related" evidence="6">
    <location>
        <begin position="244"/>
        <end position="392"/>
    </location>
</feature>
<proteinExistence type="predicted"/>
<feature type="transmembrane region" description="Helical" evidence="5">
    <location>
        <begin position="162"/>
        <end position="185"/>
    </location>
</feature>
<evidence type="ECO:0000256" key="1">
    <source>
        <dbReference type="ARBA" id="ARBA00004141"/>
    </source>
</evidence>
<protein>
    <submittedName>
        <fullName evidence="7">Membrane protein of EXOQ family, involved in exopolysaccharide production</fullName>
    </submittedName>
</protein>
<dbReference type="EMBL" id="CP030759">
    <property type="protein sequence ID" value="AXA37244.1"/>
    <property type="molecule type" value="Genomic_DNA"/>
</dbReference>
<feature type="transmembrane region" description="Helical" evidence="5">
    <location>
        <begin position="135"/>
        <end position="155"/>
    </location>
</feature>
<dbReference type="Proteomes" id="UP000262583">
    <property type="component" value="Chromosome"/>
</dbReference>
<dbReference type="AlphaFoldDB" id="A0A2Z4Y7L8"/>
<dbReference type="InterPro" id="IPR007016">
    <property type="entry name" value="O-antigen_ligase-rel_domated"/>
</dbReference>
<sequence>MIVGSANSQRMLLSVAVATAASVGFAFLAYVAARYAGMLGIVALAGVAVVALISALHPFVPFTVYFGLLFFADTRLPGLPMSLNQIIGPLFLLSATAYWARGQMMRLQSKVLPWLLLMSAYFLINAVTGESMENGLIQGRYVVIYCLYAVALAAAMKSERAILAYAWIITTLSFVAALAGIVEAIQKGTFFALAGKITDAVRVRGAASTAVVYGWNLLFAFPFAFFLFAEVRSRMWRGIALLMACTILFVALLSLSRTIIALVFIQTIVCARLFRYPNRRRVLAVLGVLVIVAAALVMPVAIKRFVGVADYRRDYSLMERRDNAIISREVFKAHPIFGVGLGSYSAVWRNYIPSDYRTFFAQYIEASRPRYTDQGYMQILCEGGIVGFGLFAALIVVIFRQAFRIRRRARECDDSFAWNLAALVIAGLNHLLLSTLTDDTFLYVRVWLLYAVALLLDERLLWPRTDKEAVPGTTPPEPAGSS</sequence>
<name>A0A2Z4Y7L8_SUMC1</name>
<reference evidence="7 8" key="1">
    <citation type="submission" date="2018-05" db="EMBL/GenBank/DDBJ databases">
        <title>A metagenomic window into the 2 km-deep terrestrial subsurface aquifer revealed taxonomically and functionally diverse microbial community comprising novel uncultured bacterial lineages.</title>
        <authorList>
            <person name="Kadnikov V.V."/>
            <person name="Mardanov A.V."/>
            <person name="Beletsky A.V."/>
            <person name="Banks D."/>
            <person name="Pimenov N.V."/>
            <person name="Frank Y.A."/>
            <person name="Karnachuk O.V."/>
            <person name="Ravin N.V."/>
        </authorList>
    </citation>
    <scope>NUCLEOTIDE SEQUENCE [LARGE SCALE GENOMIC DNA]</scope>
    <source>
        <strain evidence="7">BY</strain>
    </source>
</reference>
<evidence type="ECO:0000313" key="8">
    <source>
        <dbReference type="Proteomes" id="UP000262583"/>
    </source>
</evidence>
<evidence type="ECO:0000256" key="3">
    <source>
        <dbReference type="ARBA" id="ARBA00022989"/>
    </source>
</evidence>
<feature type="transmembrane region" description="Helical" evidence="5">
    <location>
        <begin position="39"/>
        <end position="59"/>
    </location>
</feature>
<accession>A0A2Z4Y7L8</accession>
<feature type="transmembrane region" description="Helical" evidence="5">
    <location>
        <begin position="415"/>
        <end position="434"/>
    </location>
</feature>
<comment type="subcellular location">
    <subcellularLocation>
        <location evidence="1">Membrane</location>
        <topology evidence="1">Multi-pass membrane protein</topology>
    </subcellularLocation>
</comment>
<feature type="transmembrane region" description="Helical" evidence="5">
    <location>
        <begin position="79"/>
        <end position="99"/>
    </location>
</feature>
<dbReference type="GO" id="GO:0016020">
    <property type="term" value="C:membrane"/>
    <property type="evidence" value="ECO:0007669"/>
    <property type="project" value="UniProtKB-SubCell"/>
</dbReference>
<dbReference type="Pfam" id="PF04932">
    <property type="entry name" value="Wzy_C"/>
    <property type="match status" value="1"/>
</dbReference>
<feature type="transmembrane region" description="Helical" evidence="5">
    <location>
        <begin position="111"/>
        <end position="129"/>
    </location>
</feature>
<dbReference type="KEGG" id="schv:BRCON_2487"/>
<keyword evidence="3 5" id="KW-1133">Transmembrane helix</keyword>
<evidence type="ECO:0000256" key="5">
    <source>
        <dbReference type="SAM" id="Phobius"/>
    </source>
</evidence>
<organism evidence="7 8">
    <name type="scientific">Sumerlaea chitinivorans</name>
    <dbReference type="NCBI Taxonomy" id="2250252"/>
    <lineage>
        <taxon>Bacteria</taxon>
        <taxon>Candidatus Sumerlaeota</taxon>
        <taxon>Candidatus Sumerlaeia</taxon>
        <taxon>Candidatus Sumerlaeales</taxon>
        <taxon>Candidatus Sumerlaeaceae</taxon>
        <taxon>Candidatus Sumerlaea</taxon>
    </lineage>
</organism>
<evidence type="ECO:0000256" key="4">
    <source>
        <dbReference type="ARBA" id="ARBA00023136"/>
    </source>
</evidence>
<feature type="transmembrane region" description="Helical" evidence="5">
    <location>
        <begin position="376"/>
        <end position="403"/>
    </location>
</feature>
<dbReference type="PANTHER" id="PTHR37422:SF21">
    <property type="entry name" value="EXOQ-LIKE PROTEIN"/>
    <property type="match status" value="1"/>
</dbReference>
<evidence type="ECO:0000259" key="6">
    <source>
        <dbReference type="Pfam" id="PF04932"/>
    </source>
</evidence>
<gene>
    <name evidence="7" type="ORF">BRCON_2487</name>
</gene>
<keyword evidence="4 5" id="KW-0472">Membrane</keyword>
<evidence type="ECO:0000313" key="7">
    <source>
        <dbReference type="EMBL" id="AXA37244.1"/>
    </source>
</evidence>
<keyword evidence="2 5" id="KW-0812">Transmembrane</keyword>
<dbReference type="PANTHER" id="PTHR37422">
    <property type="entry name" value="TEICHURONIC ACID BIOSYNTHESIS PROTEIN TUAE"/>
    <property type="match status" value="1"/>
</dbReference>